<evidence type="ECO:0000256" key="1">
    <source>
        <dbReference type="SAM" id="MobiDB-lite"/>
    </source>
</evidence>
<reference evidence="3" key="1">
    <citation type="submission" date="2015-12" db="EMBL/GenBank/DDBJ databases">
        <title>De novo transcriptome assembly of four potential Pierce s Disease insect vectors from Arizona vineyards.</title>
        <authorList>
            <person name="Tassone E.E."/>
        </authorList>
    </citation>
    <scope>NUCLEOTIDE SEQUENCE</scope>
</reference>
<evidence type="ECO:0000313" key="3">
    <source>
        <dbReference type="EMBL" id="JAS30949.1"/>
    </source>
</evidence>
<feature type="signal peptide" evidence="2">
    <location>
        <begin position="1"/>
        <end position="23"/>
    </location>
</feature>
<feature type="chain" id="PRO_5008581633" description="Zasp-like motif domain-containing protein" evidence="2">
    <location>
        <begin position="24"/>
        <end position="123"/>
    </location>
</feature>
<dbReference type="EMBL" id="GEDC01006349">
    <property type="protein sequence ID" value="JAS30949.1"/>
    <property type="molecule type" value="Transcribed_RNA"/>
</dbReference>
<name>A0A1B6DZ70_9HEMI</name>
<feature type="region of interest" description="Disordered" evidence="1">
    <location>
        <begin position="77"/>
        <end position="123"/>
    </location>
</feature>
<gene>
    <name evidence="3" type="ORF">g.14935</name>
</gene>
<sequence>MDQNKGLVLVVILFFTTLDSGYSKAGVSFSSSIAVSGQPPQTYTYQSGQGVAVGYAGSTQPNGNYVYTTSVSRPRVSRELVSRSDQYNSLTGPALDAGTKSDATRLYQKPATSRTDAYQQRYQ</sequence>
<accession>A0A1B6DZ70</accession>
<feature type="non-terminal residue" evidence="3">
    <location>
        <position position="123"/>
    </location>
</feature>
<evidence type="ECO:0008006" key="4">
    <source>
        <dbReference type="Google" id="ProtNLM"/>
    </source>
</evidence>
<proteinExistence type="predicted"/>
<organism evidence="3">
    <name type="scientific">Clastoptera arizonana</name>
    <name type="common">Arizona spittle bug</name>
    <dbReference type="NCBI Taxonomy" id="38151"/>
    <lineage>
        <taxon>Eukaryota</taxon>
        <taxon>Metazoa</taxon>
        <taxon>Ecdysozoa</taxon>
        <taxon>Arthropoda</taxon>
        <taxon>Hexapoda</taxon>
        <taxon>Insecta</taxon>
        <taxon>Pterygota</taxon>
        <taxon>Neoptera</taxon>
        <taxon>Paraneoptera</taxon>
        <taxon>Hemiptera</taxon>
        <taxon>Auchenorrhyncha</taxon>
        <taxon>Cercopoidea</taxon>
        <taxon>Clastopteridae</taxon>
        <taxon>Clastoptera</taxon>
    </lineage>
</organism>
<feature type="compositionally biased region" description="Polar residues" evidence="1">
    <location>
        <begin position="110"/>
        <end position="123"/>
    </location>
</feature>
<protein>
    <recommendedName>
        <fullName evidence="4">Zasp-like motif domain-containing protein</fullName>
    </recommendedName>
</protein>
<keyword evidence="2" id="KW-0732">Signal</keyword>
<evidence type="ECO:0000256" key="2">
    <source>
        <dbReference type="SAM" id="SignalP"/>
    </source>
</evidence>
<dbReference type="AlphaFoldDB" id="A0A1B6DZ70"/>